<dbReference type="Proteomes" id="UP001501752">
    <property type="component" value="Unassembled WGS sequence"/>
</dbReference>
<evidence type="ECO:0000313" key="3">
    <source>
        <dbReference type="EMBL" id="GAA4850418.1"/>
    </source>
</evidence>
<name>A0ABP9DPF0_9ACTN</name>
<keyword evidence="4" id="KW-1185">Reference proteome</keyword>
<organism evidence="3 4">
    <name type="scientific">Kitasatospora terrestris</name>
    <dbReference type="NCBI Taxonomy" id="258051"/>
    <lineage>
        <taxon>Bacteria</taxon>
        <taxon>Bacillati</taxon>
        <taxon>Actinomycetota</taxon>
        <taxon>Actinomycetes</taxon>
        <taxon>Kitasatosporales</taxon>
        <taxon>Streptomycetaceae</taxon>
        <taxon>Kitasatospora</taxon>
    </lineage>
</organism>
<dbReference type="RefSeq" id="WP_345697269.1">
    <property type="nucleotide sequence ID" value="NZ_BAABIS010000001.1"/>
</dbReference>
<evidence type="ECO:0008006" key="5">
    <source>
        <dbReference type="Google" id="ProtNLM"/>
    </source>
</evidence>
<gene>
    <name evidence="3" type="ORF">GCM10023235_29270</name>
</gene>
<dbReference type="InterPro" id="IPR001173">
    <property type="entry name" value="Glyco_trans_2-like"/>
</dbReference>
<protein>
    <recommendedName>
        <fullName evidence="5">Glycosyltransferase 2-like domain-containing protein</fullName>
    </recommendedName>
</protein>
<dbReference type="SUPFAM" id="SSF53448">
    <property type="entry name" value="Nucleotide-diphospho-sugar transferases"/>
    <property type="match status" value="1"/>
</dbReference>
<accession>A0ABP9DPF0</accession>
<reference evidence="4" key="1">
    <citation type="journal article" date="2019" name="Int. J. Syst. Evol. Microbiol.">
        <title>The Global Catalogue of Microorganisms (GCM) 10K type strain sequencing project: providing services to taxonomists for standard genome sequencing and annotation.</title>
        <authorList>
            <consortium name="The Broad Institute Genomics Platform"/>
            <consortium name="The Broad Institute Genome Sequencing Center for Infectious Disease"/>
            <person name="Wu L."/>
            <person name="Ma J."/>
        </authorList>
    </citation>
    <scope>NUCLEOTIDE SEQUENCE [LARGE SCALE GENOMIC DNA]</scope>
    <source>
        <strain evidence="4">JCM 13006</strain>
    </source>
</reference>
<dbReference type="CDD" id="cd00761">
    <property type="entry name" value="Glyco_tranf_GTA_type"/>
    <property type="match status" value="1"/>
</dbReference>
<dbReference type="InterPro" id="IPR029044">
    <property type="entry name" value="Nucleotide-diphossugar_trans"/>
</dbReference>
<dbReference type="InterPro" id="IPR054028">
    <property type="entry name" value="TarS/TarP_linker"/>
</dbReference>
<sequence>MTVPDVSVVIALHDAVPDLTACLASLAGQTIGPARMEAVVVDDGSTDGSGAELARFAARHPGLFRTVRQEHSGGPAAVNRGTALARGRYLFHLGAGDRLGAESLERMVAAADRWQSDVLIPRPVGGGDRRTALDLFDRSRESVTFTDSALAWSLADTKLFRRELVVRHGLRRREDLPVLSEQPYTLAALLHARKVSVLADHDHHHPAPRAGRSAAAGPRLLERLRGIRAVQESLDALAPPGPVRDAVRARSFGREVPQLLQTGWLAEPPARQRRIAEEVATLLDRHCPPGVFARLPVPDRLRLALAARGELGALRALIAHEAANGAPPVVRRGGRAYAAYPGFRDRALGLPDALFELPARPAPERPGPGGAGWRRAAGLRRFAGAVRG</sequence>
<dbReference type="EMBL" id="BAABIS010000001">
    <property type="protein sequence ID" value="GAA4850418.1"/>
    <property type="molecule type" value="Genomic_DNA"/>
</dbReference>
<evidence type="ECO:0000313" key="4">
    <source>
        <dbReference type="Proteomes" id="UP001501752"/>
    </source>
</evidence>
<feature type="domain" description="Glycosyltransferase 2-like" evidence="1">
    <location>
        <begin position="7"/>
        <end position="131"/>
    </location>
</feature>
<evidence type="ECO:0000259" key="2">
    <source>
        <dbReference type="Pfam" id="PF22181"/>
    </source>
</evidence>
<dbReference type="Gene3D" id="3.90.550.10">
    <property type="entry name" value="Spore Coat Polysaccharide Biosynthesis Protein SpsA, Chain A"/>
    <property type="match status" value="1"/>
</dbReference>
<dbReference type="Pfam" id="PF22181">
    <property type="entry name" value="TarS_linker"/>
    <property type="match status" value="1"/>
</dbReference>
<evidence type="ECO:0000259" key="1">
    <source>
        <dbReference type="Pfam" id="PF00535"/>
    </source>
</evidence>
<dbReference type="Pfam" id="PF00535">
    <property type="entry name" value="Glycos_transf_2"/>
    <property type="match status" value="1"/>
</dbReference>
<feature type="domain" description="TarS/TarP linker" evidence="2">
    <location>
        <begin position="226"/>
        <end position="317"/>
    </location>
</feature>
<dbReference type="PANTHER" id="PTHR22916">
    <property type="entry name" value="GLYCOSYLTRANSFERASE"/>
    <property type="match status" value="1"/>
</dbReference>
<comment type="caution">
    <text evidence="3">The sequence shown here is derived from an EMBL/GenBank/DDBJ whole genome shotgun (WGS) entry which is preliminary data.</text>
</comment>
<proteinExistence type="predicted"/>
<dbReference type="PANTHER" id="PTHR22916:SF3">
    <property type="entry name" value="UDP-GLCNAC:BETAGAL BETA-1,3-N-ACETYLGLUCOSAMINYLTRANSFERASE-LIKE PROTEIN 1"/>
    <property type="match status" value="1"/>
</dbReference>